<accession>A7T2I2</accession>
<dbReference type="PANTHER" id="PTHR45973:SF36">
    <property type="entry name" value="CENTRIOLIN"/>
    <property type="match status" value="1"/>
</dbReference>
<dbReference type="PANTHER" id="PTHR45973">
    <property type="entry name" value="PROTEIN PHOSPHATASE 1 REGULATORY SUBUNIT SDS22-RELATED"/>
    <property type="match status" value="1"/>
</dbReference>
<dbReference type="SMART" id="SM00365">
    <property type="entry name" value="LRR_SD22"/>
    <property type="match status" value="2"/>
</dbReference>
<feature type="non-terminal residue" evidence="3">
    <location>
        <position position="145"/>
    </location>
</feature>
<keyword evidence="4" id="KW-1185">Reference proteome</keyword>
<dbReference type="PhylomeDB" id="A7T2I2"/>
<dbReference type="STRING" id="45351.A7T2I2"/>
<dbReference type="EMBL" id="DS470254">
    <property type="protein sequence ID" value="EDO29833.1"/>
    <property type="molecule type" value="Genomic_DNA"/>
</dbReference>
<organism evidence="3 4">
    <name type="scientific">Nematostella vectensis</name>
    <name type="common">Starlet sea anemone</name>
    <dbReference type="NCBI Taxonomy" id="45351"/>
    <lineage>
        <taxon>Eukaryota</taxon>
        <taxon>Metazoa</taxon>
        <taxon>Cnidaria</taxon>
        <taxon>Anthozoa</taxon>
        <taxon>Hexacorallia</taxon>
        <taxon>Actiniaria</taxon>
        <taxon>Edwardsiidae</taxon>
        <taxon>Nematostella</taxon>
    </lineage>
</organism>
<dbReference type="SMART" id="SM00369">
    <property type="entry name" value="LRR_TYP"/>
    <property type="match status" value="2"/>
</dbReference>
<dbReference type="Pfam" id="PF12799">
    <property type="entry name" value="LRR_4"/>
    <property type="match status" value="1"/>
</dbReference>
<dbReference type="KEGG" id="nve:5500499"/>
<protein>
    <submittedName>
        <fullName evidence="3">Uncharacterized protein</fullName>
    </submittedName>
</protein>
<keyword evidence="2" id="KW-0677">Repeat</keyword>
<dbReference type="PROSITE" id="PS51450">
    <property type="entry name" value="LRR"/>
    <property type="match status" value="1"/>
</dbReference>
<dbReference type="SUPFAM" id="SSF52075">
    <property type="entry name" value="Outer arm dynein light chain 1"/>
    <property type="match status" value="1"/>
</dbReference>
<evidence type="ECO:0000256" key="1">
    <source>
        <dbReference type="ARBA" id="ARBA00022614"/>
    </source>
</evidence>
<keyword evidence="1" id="KW-0433">Leucine-rich repeat</keyword>
<sequence>MSPTSPSPTSPSKAGVAYISENLIKRLSKEENLANIKSLNLALGKDLNKKFRYLENLDNLKNLSALHISNHMIEKIEKLDKLTQLRELNLSRNSITKLEGLESLVHLQVLNISRNQIQTLPAPLMKKLRELRVFHFAYNSLESVS</sequence>
<dbReference type="InterPro" id="IPR003591">
    <property type="entry name" value="Leu-rich_rpt_typical-subtyp"/>
</dbReference>
<proteinExistence type="predicted"/>
<dbReference type="Proteomes" id="UP000001593">
    <property type="component" value="Unassembled WGS sequence"/>
</dbReference>
<reference evidence="3 4" key="1">
    <citation type="journal article" date="2007" name="Science">
        <title>Sea anemone genome reveals ancestral eumetazoan gene repertoire and genomic organization.</title>
        <authorList>
            <person name="Putnam N.H."/>
            <person name="Srivastava M."/>
            <person name="Hellsten U."/>
            <person name="Dirks B."/>
            <person name="Chapman J."/>
            <person name="Salamov A."/>
            <person name="Terry A."/>
            <person name="Shapiro H."/>
            <person name="Lindquist E."/>
            <person name="Kapitonov V.V."/>
            <person name="Jurka J."/>
            <person name="Genikhovich G."/>
            <person name="Grigoriev I.V."/>
            <person name="Lucas S.M."/>
            <person name="Steele R.E."/>
            <person name="Finnerty J.R."/>
            <person name="Technau U."/>
            <person name="Martindale M.Q."/>
            <person name="Rokhsar D.S."/>
        </authorList>
    </citation>
    <scope>NUCLEOTIDE SEQUENCE [LARGE SCALE GENOMIC DNA]</scope>
    <source>
        <strain evidence="4">CH2 X CH6</strain>
    </source>
</reference>
<dbReference type="InterPro" id="IPR001611">
    <property type="entry name" value="Leu-rich_rpt"/>
</dbReference>
<dbReference type="InterPro" id="IPR025875">
    <property type="entry name" value="Leu-rich_rpt_4"/>
</dbReference>
<dbReference type="HOGENOM" id="CLU_1791737_0_0_1"/>
<evidence type="ECO:0000313" key="4">
    <source>
        <dbReference type="Proteomes" id="UP000001593"/>
    </source>
</evidence>
<dbReference type="AlphaFoldDB" id="A7T2I2"/>
<dbReference type="InterPro" id="IPR032675">
    <property type="entry name" value="LRR_dom_sf"/>
</dbReference>
<dbReference type="Gene3D" id="3.80.10.10">
    <property type="entry name" value="Ribonuclease Inhibitor"/>
    <property type="match status" value="1"/>
</dbReference>
<dbReference type="OMA" id="CLDECIG"/>
<gene>
    <name evidence="3" type="ORF">NEMVEDRAFT_v1g143134</name>
</gene>
<dbReference type="eggNOG" id="KOG0531">
    <property type="taxonomic scope" value="Eukaryota"/>
</dbReference>
<evidence type="ECO:0000313" key="3">
    <source>
        <dbReference type="EMBL" id="EDO29833.1"/>
    </source>
</evidence>
<name>A7T2I2_NEMVE</name>
<evidence type="ECO:0000256" key="2">
    <source>
        <dbReference type="ARBA" id="ARBA00022737"/>
    </source>
</evidence>
<dbReference type="InParanoid" id="A7T2I2"/>
<dbReference type="InterPro" id="IPR050576">
    <property type="entry name" value="Cilia_flagella_integrity"/>
</dbReference>